<feature type="non-terminal residue" evidence="2">
    <location>
        <position position="1"/>
    </location>
</feature>
<evidence type="ECO:0000256" key="1">
    <source>
        <dbReference type="SAM" id="MobiDB-lite"/>
    </source>
</evidence>
<name>A0A8H3HEK0_9AGAM</name>
<organism evidence="2 3">
    <name type="scientific">Rhizoctonia solani</name>
    <dbReference type="NCBI Taxonomy" id="456999"/>
    <lineage>
        <taxon>Eukaryota</taxon>
        <taxon>Fungi</taxon>
        <taxon>Dikarya</taxon>
        <taxon>Basidiomycota</taxon>
        <taxon>Agaricomycotina</taxon>
        <taxon>Agaricomycetes</taxon>
        <taxon>Cantharellales</taxon>
        <taxon>Ceratobasidiaceae</taxon>
        <taxon>Rhizoctonia</taxon>
    </lineage>
</organism>
<proteinExistence type="predicted"/>
<accession>A0A8H3HEK0</accession>
<evidence type="ECO:0000313" key="3">
    <source>
        <dbReference type="Proteomes" id="UP000663850"/>
    </source>
</evidence>
<reference evidence="2" key="1">
    <citation type="submission" date="2021-01" db="EMBL/GenBank/DDBJ databases">
        <authorList>
            <person name="Kaushik A."/>
        </authorList>
    </citation>
    <scope>NUCLEOTIDE SEQUENCE</scope>
    <source>
        <strain evidence="2">Type strain: AG8-Rh-89/</strain>
    </source>
</reference>
<sequence>KLRSPETQGDKWSPRRKPQVCRRSSSFPPSHRVIQDLPRTTMSHTHSDLIYYKLRTVQISPRNPSGDLPKRQHLGSSLPNFGTTLYWKMLCIRDGEIVPGKPNTAIVVFALQCSVAKILESSRRGKHGSLWQTKSIKAHTLGKKGPISEFFSTQVVPELGTQSESDEEPSDSDGAEIQSTHSDQESSVPPAKRRRTESWGIYNGTTAASNRTFPSGSSHTISSPPESPEWMRV</sequence>
<gene>
    <name evidence="2" type="ORF">RDB_LOCUS103732</name>
</gene>
<dbReference type="Proteomes" id="UP000663850">
    <property type="component" value="Unassembled WGS sequence"/>
</dbReference>
<feature type="region of interest" description="Disordered" evidence="1">
    <location>
        <begin position="1"/>
        <end position="33"/>
    </location>
</feature>
<feature type="compositionally biased region" description="Polar residues" evidence="1">
    <location>
        <begin position="203"/>
        <end position="224"/>
    </location>
</feature>
<evidence type="ECO:0000313" key="2">
    <source>
        <dbReference type="EMBL" id="CAE6508297.1"/>
    </source>
</evidence>
<feature type="region of interest" description="Disordered" evidence="1">
    <location>
        <begin position="158"/>
        <end position="233"/>
    </location>
</feature>
<feature type="compositionally biased region" description="Acidic residues" evidence="1">
    <location>
        <begin position="164"/>
        <end position="174"/>
    </location>
</feature>
<comment type="caution">
    <text evidence="2">The sequence shown here is derived from an EMBL/GenBank/DDBJ whole genome shotgun (WGS) entry which is preliminary data.</text>
</comment>
<feature type="compositionally biased region" description="Polar residues" evidence="1">
    <location>
        <begin position="177"/>
        <end position="187"/>
    </location>
</feature>
<dbReference type="EMBL" id="CAJMWZ010005592">
    <property type="protein sequence ID" value="CAE6508297.1"/>
    <property type="molecule type" value="Genomic_DNA"/>
</dbReference>
<dbReference type="AlphaFoldDB" id="A0A8H3HEK0"/>
<protein>
    <submittedName>
        <fullName evidence="2">Uncharacterized protein</fullName>
    </submittedName>
</protein>